<accession>F2BGP4</accession>
<gene>
    <name evidence="1" type="ORF">HMPREF9123_2901</name>
</gene>
<dbReference type="HOGENOM" id="CLU_2789609_0_0_4"/>
<comment type="caution">
    <text evidence="1">The sequence shown here is derived from an EMBL/GenBank/DDBJ whole genome shotgun (WGS) entry which is preliminary data.</text>
</comment>
<dbReference type="EMBL" id="AFAY01000056">
    <property type="protein sequence ID" value="EGF06023.1"/>
    <property type="molecule type" value="Genomic_DNA"/>
</dbReference>
<dbReference type="AlphaFoldDB" id="F2BGP4"/>
<organism evidence="1 2">
    <name type="scientific">Neisseria bacilliformis ATCC BAA-1200</name>
    <dbReference type="NCBI Taxonomy" id="888742"/>
    <lineage>
        <taxon>Bacteria</taxon>
        <taxon>Pseudomonadati</taxon>
        <taxon>Pseudomonadota</taxon>
        <taxon>Betaproteobacteria</taxon>
        <taxon>Neisseriales</taxon>
        <taxon>Neisseriaceae</taxon>
        <taxon>Neisseria</taxon>
    </lineage>
</organism>
<sequence length="68" mass="7452">MAWKGRLKKRFGVFQTASDIKNRKPSRDGMRRGRFLCGRCGCAEAALSDGLISSPARRAVCPVPRPGC</sequence>
<reference evidence="1 2" key="1">
    <citation type="submission" date="2011-02" db="EMBL/GenBank/DDBJ databases">
        <authorList>
            <person name="Muzny D."/>
            <person name="Qin X."/>
            <person name="Deng J."/>
            <person name="Jiang H."/>
            <person name="Liu Y."/>
            <person name="Qu J."/>
            <person name="Song X.-Z."/>
            <person name="Zhang L."/>
            <person name="Thornton R."/>
            <person name="Coyle M."/>
            <person name="Francisco L."/>
            <person name="Jackson L."/>
            <person name="Javaid M."/>
            <person name="Korchina V."/>
            <person name="Kovar C."/>
            <person name="Mata R."/>
            <person name="Mathew T."/>
            <person name="Ngo R."/>
            <person name="Nguyen L."/>
            <person name="Nguyen N."/>
            <person name="Okwuonu G."/>
            <person name="Ongeri F."/>
            <person name="Pham C."/>
            <person name="Simmons D."/>
            <person name="Wilczek-Boney K."/>
            <person name="Hale W."/>
            <person name="Jakkamsetti A."/>
            <person name="Pham P."/>
            <person name="Ruth R."/>
            <person name="San Lucas F."/>
            <person name="Warren J."/>
            <person name="Zhang J."/>
            <person name="Zhao Z."/>
            <person name="Zhou C."/>
            <person name="Zhu D."/>
            <person name="Lee S."/>
            <person name="Bess C."/>
            <person name="Blankenburg K."/>
            <person name="Forbes L."/>
            <person name="Fu Q."/>
            <person name="Gubbala S."/>
            <person name="Hirani K."/>
            <person name="Jayaseelan J.C."/>
            <person name="Lara F."/>
            <person name="Munidasa M."/>
            <person name="Palculict T."/>
            <person name="Patil S."/>
            <person name="Pu L.-L."/>
            <person name="Saada N."/>
            <person name="Tang L."/>
            <person name="Weissenberger G."/>
            <person name="Zhu Y."/>
            <person name="Hemphill L."/>
            <person name="Shang Y."/>
            <person name="Youmans B."/>
            <person name="Ayvaz T."/>
            <person name="Ross M."/>
            <person name="Santibanez J."/>
            <person name="Aqrawi P."/>
            <person name="Gross S."/>
            <person name="Joshi V."/>
            <person name="Fowler G."/>
            <person name="Nazareth L."/>
            <person name="Reid J."/>
            <person name="Worley K."/>
            <person name="Petrosino J."/>
            <person name="Highlander S."/>
            <person name="Gibbs R."/>
        </authorList>
    </citation>
    <scope>NUCLEOTIDE SEQUENCE [LARGE SCALE GENOMIC DNA]</scope>
    <source>
        <strain evidence="1 2">ATCC BAA-1200</strain>
    </source>
</reference>
<name>F2BGP4_9NEIS</name>
<evidence type="ECO:0000313" key="2">
    <source>
        <dbReference type="Proteomes" id="UP000004105"/>
    </source>
</evidence>
<protein>
    <submittedName>
        <fullName evidence="1">Uncharacterized protein</fullName>
    </submittedName>
</protein>
<dbReference type="Proteomes" id="UP000004105">
    <property type="component" value="Unassembled WGS sequence"/>
</dbReference>
<evidence type="ECO:0000313" key="1">
    <source>
        <dbReference type="EMBL" id="EGF06023.1"/>
    </source>
</evidence>
<keyword evidence="2" id="KW-1185">Reference proteome</keyword>
<proteinExistence type="predicted"/>